<evidence type="ECO:0000256" key="1">
    <source>
        <dbReference type="ARBA" id="ARBA00009143"/>
    </source>
</evidence>
<dbReference type="Proteomes" id="UP000245884">
    <property type="component" value="Unassembled WGS sequence"/>
</dbReference>
<dbReference type="Gene3D" id="3.10.20.550">
    <property type="entry name" value="ASAP complex, SAP18 subunit"/>
    <property type="match status" value="1"/>
</dbReference>
<feature type="compositionally biased region" description="Basic and acidic residues" evidence="2">
    <location>
        <begin position="185"/>
        <end position="202"/>
    </location>
</feature>
<protein>
    <recommendedName>
        <fullName evidence="5">Sin3 associated polypeptide p18</fullName>
    </recommendedName>
</protein>
<evidence type="ECO:0000313" key="4">
    <source>
        <dbReference type="Proteomes" id="UP000245884"/>
    </source>
</evidence>
<dbReference type="EMBL" id="KZ819670">
    <property type="protein sequence ID" value="PWN26677.1"/>
    <property type="molecule type" value="Genomic_DNA"/>
</dbReference>
<organism evidence="3 4">
    <name type="scientific">Jaminaea rosea</name>
    <dbReference type="NCBI Taxonomy" id="1569628"/>
    <lineage>
        <taxon>Eukaryota</taxon>
        <taxon>Fungi</taxon>
        <taxon>Dikarya</taxon>
        <taxon>Basidiomycota</taxon>
        <taxon>Ustilaginomycotina</taxon>
        <taxon>Exobasidiomycetes</taxon>
        <taxon>Microstromatales</taxon>
        <taxon>Microstromatales incertae sedis</taxon>
        <taxon>Jaminaea</taxon>
    </lineage>
</organism>
<sequence>MSASPFILPVYVTRAATWRPLRDFESATRPLADEFHLYVWPSTTLRSLTHMLHAAAPRLTHPLNPHAFRLIFWDKRRRQYVGDEVAHDIARVSSDDVVNKLSIISRRTLGAAAEHPSSKDGLKTISDIGFQEGDFLECLIPGTTPTTVPLAPLSGPTSIRRYGREDSRAASPPPRDYYPPRPRHGRDDRRTSAHEAATRSRW</sequence>
<dbReference type="GeneID" id="37030143"/>
<feature type="region of interest" description="Disordered" evidence="2">
    <location>
        <begin position="146"/>
        <end position="202"/>
    </location>
</feature>
<evidence type="ECO:0000313" key="3">
    <source>
        <dbReference type="EMBL" id="PWN26677.1"/>
    </source>
</evidence>
<comment type="similarity">
    <text evidence="1">Belongs to the SAP18 family.</text>
</comment>
<reference evidence="3 4" key="1">
    <citation type="journal article" date="2018" name="Mol. Biol. Evol.">
        <title>Broad Genomic Sampling Reveals a Smut Pathogenic Ancestry of the Fungal Clade Ustilaginomycotina.</title>
        <authorList>
            <person name="Kijpornyongpan T."/>
            <person name="Mondo S.J."/>
            <person name="Barry K."/>
            <person name="Sandor L."/>
            <person name="Lee J."/>
            <person name="Lipzen A."/>
            <person name="Pangilinan J."/>
            <person name="LaButti K."/>
            <person name="Hainaut M."/>
            <person name="Henrissat B."/>
            <person name="Grigoriev I.V."/>
            <person name="Spatafora J.W."/>
            <person name="Aime M.C."/>
        </authorList>
    </citation>
    <scope>NUCLEOTIDE SEQUENCE [LARGE SCALE GENOMIC DNA]</scope>
    <source>
        <strain evidence="3 4">MCA 5214</strain>
    </source>
</reference>
<dbReference type="PANTHER" id="PTHR13082">
    <property type="entry name" value="SAP18"/>
    <property type="match status" value="1"/>
</dbReference>
<dbReference type="OrthoDB" id="440566at2759"/>
<dbReference type="GO" id="GO:0005634">
    <property type="term" value="C:nucleus"/>
    <property type="evidence" value="ECO:0007669"/>
    <property type="project" value="TreeGrafter"/>
</dbReference>
<dbReference type="Pfam" id="PF06487">
    <property type="entry name" value="SAP18"/>
    <property type="match status" value="1"/>
</dbReference>
<dbReference type="RefSeq" id="XP_025361289.1">
    <property type="nucleotide sequence ID" value="XM_025508320.1"/>
</dbReference>
<dbReference type="STRING" id="1569628.A0A316UN11"/>
<dbReference type="AlphaFoldDB" id="A0A316UN11"/>
<gene>
    <name evidence="3" type="ORF">BDZ90DRAFT_260941</name>
</gene>
<evidence type="ECO:0000256" key="2">
    <source>
        <dbReference type="SAM" id="MobiDB-lite"/>
    </source>
</evidence>
<evidence type="ECO:0008006" key="5">
    <source>
        <dbReference type="Google" id="ProtNLM"/>
    </source>
</evidence>
<name>A0A316UN11_9BASI</name>
<keyword evidence="4" id="KW-1185">Reference proteome</keyword>
<dbReference type="PANTHER" id="PTHR13082:SF0">
    <property type="entry name" value="HISTONE DEACETYLASE COMPLEX SUBUNIT SAP18"/>
    <property type="match status" value="1"/>
</dbReference>
<dbReference type="InterPro" id="IPR010516">
    <property type="entry name" value="SAP18"/>
</dbReference>
<proteinExistence type="inferred from homology"/>
<accession>A0A316UN11</accession>
<feature type="compositionally biased region" description="Pro residues" evidence="2">
    <location>
        <begin position="171"/>
        <end position="180"/>
    </location>
</feature>
<dbReference type="InterPro" id="IPR042534">
    <property type="entry name" value="SAP18_sf"/>
</dbReference>